<keyword evidence="1" id="KW-0812">Transmembrane</keyword>
<dbReference type="PANTHER" id="PTHR46178:SF9">
    <property type="entry name" value="SEVEN TM RECEPTOR"/>
    <property type="match status" value="1"/>
</dbReference>
<keyword evidence="1" id="KW-1133">Transmembrane helix</keyword>
<feature type="transmembrane region" description="Helical" evidence="1">
    <location>
        <begin position="6"/>
        <end position="23"/>
    </location>
</feature>
<dbReference type="EMBL" id="BTSY01000004">
    <property type="protein sequence ID" value="GMT21299.1"/>
    <property type="molecule type" value="Genomic_DNA"/>
</dbReference>
<feature type="non-terminal residue" evidence="2">
    <location>
        <position position="249"/>
    </location>
</feature>
<dbReference type="AlphaFoldDB" id="A0AAV5VSE8"/>
<reference evidence="2" key="1">
    <citation type="submission" date="2023-10" db="EMBL/GenBank/DDBJ databases">
        <title>Genome assembly of Pristionchus species.</title>
        <authorList>
            <person name="Yoshida K."/>
            <person name="Sommer R.J."/>
        </authorList>
    </citation>
    <scope>NUCLEOTIDE SEQUENCE</scope>
    <source>
        <strain evidence="2">RS5133</strain>
    </source>
</reference>
<accession>A0AAV5VSE8</accession>
<feature type="transmembrane region" description="Helical" evidence="1">
    <location>
        <begin position="89"/>
        <end position="111"/>
    </location>
</feature>
<proteinExistence type="predicted"/>
<organism evidence="2 3">
    <name type="scientific">Pristionchus fissidentatus</name>
    <dbReference type="NCBI Taxonomy" id="1538716"/>
    <lineage>
        <taxon>Eukaryota</taxon>
        <taxon>Metazoa</taxon>
        <taxon>Ecdysozoa</taxon>
        <taxon>Nematoda</taxon>
        <taxon>Chromadorea</taxon>
        <taxon>Rhabditida</taxon>
        <taxon>Rhabditina</taxon>
        <taxon>Diplogasteromorpha</taxon>
        <taxon>Diplogasteroidea</taxon>
        <taxon>Neodiplogasteridae</taxon>
        <taxon>Pristionchus</taxon>
    </lineage>
</organism>
<comment type="caution">
    <text evidence="2">The sequence shown here is derived from an EMBL/GenBank/DDBJ whole genome shotgun (WGS) entry which is preliminary data.</text>
</comment>
<gene>
    <name evidence="2" type="ORF">PFISCL1PPCAC_12596</name>
</gene>
<feature type="transmembrane region" description="Helical" evidence="1">
    <location>
        <begin position="216"/>
        <end position="240"/>
    </location>
</feature>
<keyword evidence="3" id="KW-1185">Reference proteome</keyword>
<feature type="transmembrane region" description="Helical" evidence="1">
    <location>
        <begin position="58"/>
        <end position="77"/>
    </location>
</feature>
<feature type="transmembrane region" description="Helical" evidence="1">
    <location>
        <begin position="131"/>
        <end position="157"/>
    </location>
</feature>
<dbReference type="Pfam" id="PF10326">
    <property type="entry name" value="7TM_GPCR_Str"/>
    <property type="match status" value="1"/>
</dbReference>
<protein>
    <recommendedName>
        <fullName evidence="4">G protein-coupled receptor</fullName>
    </recommendedName>
</protein>
<evidence type="ECO:0000313" key="2">
    <source>
        <dbReference type="EMBL" id="GMT21299.1"/>
    </source>
</evidence>
<feature type="transmembrane region" description="Helical" evidence="1">
    <location>
        <begin position="35"/>
        <end position="52"/>
    </location>
</feature>
<sequence>YVVFCLFTLALSYLLNGILVYVVHKRRARIGFYRYFTYAFVIVDVAYSYSFAAAQPFWYAAPGVLAYFSIAPWNNHFTLIRVKFSDFKIAYQIWFVAFLAVLLCITSSFIYRYGLLCSQFIVSMFERPARFVITLFILSVSSYSITNTSKMMIYIYINIRRKVQKNFGTEYNSDFINGYSLMVDLNVFCGIKINNKVKQRKMSNQLRKMHGRALKVLIAQVLAIAFALFPIFNPIIVIYFTEDYRKYVM</sequence>
<feature type="non-terminal residue" evidence="2">
    <location>
        <position position="1"/>
    </location>
</feature>
<evidence type="ECO:0000256" key="1">
    <source>
        <dbReference type="SAM" id="Phobius"/>
    </source>
</evidence>
<evidence type="ECO:0000313" key="3">
    <source>
        <dbReference type="Proteomes" id="UP001432322"/>
    </source>
</evidence>
<keyword evidence="1" id="KW-0472">Membrane</keyword>
<dbReference type="InterPro" id="IPR019428">
    <property type="entry name" value="7TM_GPCR_serpentine_rcpt_Str"/>
</dbReference>
<dbReference type="PANTHER" id="PTHR46178">
    <property type="entry name" value="SEVEN TM RECEPTOR"/>
    <property type="match status" value="1"/>
</dbReference>
<dbReference type="Proteomes" id="UP001432322">
    <property type="component" value="Unassembled WGS sequence"/>
</dbReference>
<evidence type="ECO:0008006" key="4">
    <source>
        <dbReference type="Google" id="ProtNLM"/>
    </source>
</evidence>
<name>A0AAV5VSE8_9BILA</name>